<dbReference type="Gene3D" id="3.10.450.50">
    <property type="match status" value="1"/>
</dbReference>
<evidence type="ECO:0000259" key="1">
    <source>
        <dbReference type="Pfam" id="PF17775"/>
    </source>
</evidence>
<accession>A0ABY7ASY8</accession>
<evidence type="ECO:0000313" key="3">
    <source>
        <dbReference type="Proteomes" id="UP001163726"/>
    </source>
</evidence>
<gene>
    <name evidence="2" type="ORF">OLW01_06770</name>
</gene>
<feature type="domain" description="YchJ-like middle NTF2-like" evidence="1">
    <location>
        <begin position="27"/>
        <end position="124"/>
    </location>
</feature>
<dbReference type="Proteomes" id="UP001163726">
    <property type="component" value="Chromosome"/>
</dbReference>
<dbReference type="PANTHER" id="PTHR33747:SF1">
    <property type="entry name" value="ADENYLATE CYCLASE-ASSOCIATED CAP C-TERMINAL DOMAIN-CONTAINING PROTEIN"/>
    <property type="match status" value="1"/>
</dbReference>
<reference evidence="2" key="1">
    <citation type="submission" date="2022-10" db="EMBL/GenBank/DDBJ databases">
        <title>Catenovulum adriacola sp. nov. isolated in the Harbour of Susak.</title>
        <authorList>
            <person name="Schoch T."/>
            <person name="Reich S.J."/>
            <person name="Stoeferle S."/>
            <person name="Flaiz M."/>
            <person name="Kazda M."/>
            <person name="Riedel C.U."/>
            <person name="Duerre P."/>
        </authorList>
    </citation>
    <scope>NUCLEOTIDE SEQUENCE</scope>
    <source>
        <strain evidence="2">TS8</strain>
    </source>
</reference>
<organism evidence="2 3">
    <name type="scientific">Catenovulum adriaticum</name>
    <dbReference type="NCBI Taxonomy" id="2984846"/>
    <lineage>
        <taxon>Bacteria</taxon>
        <taxon>Pseudomonadati</taxon>
        <taxon>Pseudomonadota</taxon>
        <taxon>Gammaproteobacteria</taxon>
        <taxon>Alteromonadales</taxon>
        <taxon>Alteromonadaceae</taxon>
        <taxon>Catenovulum</taxon>
    </lineage>
</organism>
<dbReference type="InterPro" id="IPR004027">
    <property type="entry name" value="SEC_C_motif"/>
</dbReference>
<dbReference type="SUPFAM" id="SSF54427">
    <property type="entry name" value="NTF2-like"/>
    <property type="match status" value="1"/>
</dbReference>
<evidence type="ECO:0000313" key="2">
    <source>
        <dbReference type="EMBL" id="WAJ71494.1"/>
    </source>
</evidence>
<protein>
    <submittedName>
        <fullName evidence="2">YchJ family protein</fullName>
    </submittedName>
</protein>
<dbReference type="SUPFAM" id="SSF103642">
    <property type="entry name" value="Sec-C motif"/>
    <property type="match status" value="1"/>
</dbReference>
<keyword evidence="3" id="KW-1185">Reference proteome</keyword>
<dbReference type="Pfam" id="PF17775">
    <property type="entry name" value="YchJ_M-like"/>
    <property type="match status" value="1"/>
</dbReference>
<sequence length="155" mass="17752">MLCPCQSNLPFEQCCEPFINQTQRPETAEQLMRSRYSAYQQAKVDYIYQTQAPDTRDKNLLAEINRFAKSVQFIGLTVIADRVKTENSAEVEFIARYIDANDLVEMQECSQFIKLEGAWYYTEGQLAVKRKAISKNQACACGSGKKFKRCCAAKY</sequence>
<name>A0ABY7ASY8_9ALTE</name>
<dbReference type="RefSeq" id="WP_268076020.1">
    <property type="nucleotide sequence ID" value="NZ_CP109965.1"/>
</dbReference>
<dbReference type="PANTHER" id="PTHR33747">
    <property type="entry name" value="UPF0225 PROTEIN SCO1677"/>
    <property type="match status" value="1"/>
</dbReference>
<dbReference type="NCBIfam" id="NF002486">
    <property type="entry name" value="PRK01752.1"/>
    <property type="match status" value="1"/>
</dbReference>
<dbReference type="InterPro" id="IPR032710">
    <property type="entry name" value="NTF2-like_dom_sf"/>
</dbReference>
<proteinExistence type="predicted"/>
<dbReference type="InterPro" id="IPR048469">
    <property type="entry name" value="YchJ-like_M"/>
</dbReference>
<dbReference type="EMBL" id="CP109965">
    <property type="protein sequence ID" value="WAJ71494.1"/>
    <property type="molecule type" value="Genomic_DNA"/>
</dbReference>
<dbReference type="NCBIfam" id="NF002449">
    <property type="entry name" value="PRK01617.1"/>
    <property type="match status" value="1"/>
</dbReference>
<dbReference type="Pfam" id="PF02810">
    <property type="entry name" value="SEC-C"/>
    <property type="match status" value="2"/>
</dbReference>